<keyword evidence="1" id="KW-0479">Metal-binding</keyword>
<dbReference type="PANTHER" id="PTHR30313">
    <property type="entry name" value="DNA PRIMASE"/>
    <property type="match status" value="1"/>
</dbReference>
<sequence>MSATQSVIESLSDGEILYDGEDIRFNCPLCGETKNKLYVSEKGVWHCFHCSESGFGAVSFIMQLYHISFKEAKEIAKEYGYAQESKPNAIISQSDSLAEKLMLIMYDSKENESLVMPSLPTNTKLLSSNWSNPVAFPYFNYLHSRGVTKSDIENYNIGFCVNGTARTRRGTLSIRNSIVFITKMNDEPVYWNTRSIDPNPFIKSFNAYAELGKEYARSQSLFNYDSIKRNNNVVICEGVFNAITVSHIDGYCGLATFGKEVTDAQLNLIVKELGHRNLYLFLDNDANYKIVQLGKRFLEAGVNREQIWLVNNPYERQDANDLGESISEELLESSTNPSLSSFLGLGVTE</sequence>
<dbReference type="InterPro" id="IPR034154">
    <property type="entry name" value="TOPRIM_DnaG/twinkle"/>
</dbReference>
<dbReference type="PANTHER" id="PTHR30313:SF2">
    <property type="entry name" value="DNA PRIMASE"/>
    <property type="match status" value="1"/>
</dbReference>
<evidence type="ECO:0000313" key="5">
    <source>
        <dbReference type="EMBL" id="AUV59978.1"/>
    </source>
</evidence>
<keyword evidence="2" id="KW-0863">Zinc-finger</keyword>
<dbReference type="GO" id="GO:0003677">
    <property type="term" value="F:DNA binding"/>
    <property type="evidence" value="ECO:0007669"/>
    <property type="project" value="InterPro"/>
</dbReference>
<evidence type="ECO:0000256" key="1">
    <source>
        <dbReference type="ARBA" id="ARBA00022723"/>
    </source>
</evidence>
<accession>A0A2K9VCN6</accession>
<evidence type="ECO:0000256" key="3">
    <source>
        <dbReference type="ARBA" id="ARBA00022833"/>
    </source>
</evidence>
<dbReference type="GeneID" id="54988527"/>
<keyword evidence="3" id="KW-0862">Zinc</keyword>
<dbReference type="GO" id="GO:0003899">
    <property type="term" value="F:DNA-directed RNA polymerase activity"/>
    <property type="evidence" value="ECO:0007669"/>
    <property type="project" value="InterPro"/>
</dbReference>
<dbReference type="Pfam" id="PF01807">
    <property type="entry name" value="Zn_ribbon_DnaG"/>
    <property type="match status" value="1"/>
</dbReference>
<dbReference type="Proteomes" id="UP000241463">
    <property type="component" value="Segment"/>
</dbReference>
<feature type="domain" description="Zinc finger CHC2-type" evidence="4">
    <location>
        <begin position="20"/>
        <end position="81"/>
    </location>
</feature>
<dbReference type="InterPro" id="IPR036977">
    <property type="entry name" value="DNA_primase_Znf_CHC2"/>
</dbReference>
<protein>
    <submittedName>
        <fullName evidence="5">DNA primase</fullName>
    </submittedName>
</protein>
<dbReference type="InterPro" id="IPR002694">
    <property type="entry name" value="Znf_CHC2"/>
</dbReference>
<dbReference type="Gene3D" id="3.40.1360.10">
    <property type="match status" value="1"/>
</dbReference>
<dbReference type="EMBL" id="MG765277">
    <property type="protein sequence ID" value="AUV59978.1"/>
    <property type="molecule type" value="Genomic_DNA"/>
</dbReference>
<evidence type="ECO:0000256" key="2">
    <source>
        <dbReference type="ARBA" id="ARBA00022771"/>
    </source>
</evidence>
<name>A0A2K9VCN6_9CAUD</name>
<dbReference type="KEGG" id="vg:54988527"/>
<dbReference type="GO" id="GO:0008270">
    <property type="term" value="F:zinc ion binding"/>
    <property type="evidence" value="ECO:0007669"/>
    <property type="project" value="UniProtKB-KW"/>
</dbReference>
<dbReference type="Gene3D" id="3.90.580.10">
    <property type="entry name" value="Zinc finger, CHC2-type domain"/>
    <property type="match status" value="1"/>
</dbReference>
<evidence type="ECO:0000313" key="6">
    <source>
        <dbReference type="Proteomes" id="UP000241463"/>
    </source>
</evidence>
<dbReference type="SUPFAM" id="SSF56731">
    <property type="entry name" value="DNA primase core"/>
    <property type="match status" value="1"/>
</dbReference>
<reference evidence="5 6" key="1">
    <citation type="submission" date="2018-01" db="EMBL/GenBank/DDBJ databases">
        <title>Lactobacillus phages that infect wine-derived L. plantarum strains.</title>
        <authorList>
            <person name="Kyrkou I."/>
            <person name="Hestbjerg Hansen L."/>
        </authorList>
    </citation>
    <scope>NUCLEOTIDE SEQUENCE [LARGE SCALE GENOMIC DNA]</scope>
</reference>
<dbReference type="SUPFAM" id="SSF57783">
    <property type="entry name" value="Zinc beta-ribbon"/>
    <property type="match status" value="1"/>
</dbReference>
<dbReference type="RefSeq" id="YP_009798082.1">
    <property type="nucleotide sequence ID" value="NC_047924.1"/>
</dbReference>
<organism evidence="5 6">
    <name type="scientific">Lactobacillus phage Bacchae</name>
    <dbReference type="NCBI Taxonomy" id="2079429"/>
    <lineage>
        <taxon>Viruses</taxon>
        <taxon>Duplodnaviria</taxon>
        <taxon>Heunggongvirae</taxon>
        <taxon>Uroviricota</taxon>
        <taxon>Caudoviricetes</taxon>
        <taxon>Herelleviridae</taxon>
        <taxon>Harbinvirus</taxon>
        <taxon>Harbinvirus bacchae</taxon>
    </lineage>
</organism>
<evidence type="ECO:0000259" key="4">
    <source>
        <dbReference type="Pfam" id="PF01807"/>
    </source>
</evidence>
<keyword evidence="6" id="KW-1185">Reference proteome</keyword>
<dbReference type="InterPro" id="IPR050219">
    <property type="entry name" value="DnaG_primase"/>
</dbReference>
<proteinExistence type="predicted"/>
<dbReference type="GO" id="GO:0006269">
    <property type="term" value="P:DNA replication, synthesis of primer"/>
    <property type="evidence" value="ECO:0007669"/>
    <property type="project" value="TreeGrafter"/>
</dbReference>
<dbReference type="CDD" id="cd01029">
    <property type="entry name" value="TOPRIM_primases"/>
    <property type="match status" value="1"/>
</dbReference>